<evidence type="ECO:0000256" key="3">
    <source>
        <dbReference type="ARBA" id="ARBA00022723"/>
    </source>
</evidence>
<keyword evidence="2 6" id="KW-0349">Heme</keyword>
<evidence type="ECO:0000256" key="6">
    <source>
        <dbReference type="PROSITE-ProRule" id="PRU00433"/>
    </source>
</evidence>
<dbReference type="InterPro" id="IPR050597">
    <property type="entry name" value="Cytochrome_c_Oxidase_Subunit"/>
</dbReference>
<evidence type="ECO:0000256" key="1">
    <source>
        <dbReference type="ARBA" id="ARBA00022448"/>
    </source>
</evidence>
<dbReference type="RefSeq" id="WP_305906433.1">
    <property type="nucleotide sequence ID" value="NZ_CP157743.1"/>
</dbReference>
<evidence type="ECO:0000259" key="8">
    <source>
        <dbReference type="PROSITE" id="PS51007"/>
    </source>
</evidence>
<feature type="domain" description="Cytochrome c" evidence="8">
    <location>
        <begin position="113"/>
        <end position="189"/>
    </location>
</feature>
<dbReference type="PANTHER" id="PTHR33751">
    <property type="entry name" value="CBB3-TYPE CYTOCHROME C OXIDASE SUBUNIT FIXP"/>
    <property type="match status" value="1"/>
</dbReference>
<dbReference type="Proteomes" id="UP001225378">
    <property type="component" value="Chromosome"/>
</dbReference>
<feature type="domain" description="Cytochrome c" evidence="8">
    <location>
        <begin position="26"/>
        <end position="104"/>
    </location>
</feature>
<protein>
    <submittedName>
        <fullName evidence="9">C-type cytochrome</fullName>
    </submittedName>
</protein>
<sequence length="189" mass="19852">MSTFRVQQIAVFSVLLGFFTPHVGAADIEAGKNKASMCAGCHGLDGASNNPMFPRLAGQSAMYLENQLKAFKSGARTSPMMQGMAAGLSDEDMKNLAAYFASLPAKSAGGDADLAKQGKEKVAMCLGCHGNDAQGRGQFPRLAGQHPQYLAKQLNAFKQGERTGGPMGAMSKNLSAQDIKEISAYLGSL</sequence>
<dbReference type="KEGG" id="mech:Q9L42_001250"/>
<dbReference type="PANTHER" id="PTHR33751:SF9">
    <property type="entry name" value="CYTOCHROME C4"/>
    <property type="match status" value="1"/>
</dbReference>
<dbReference type="Pfam" id="PF00034">
    <property type="entry name" value="Cytochrom_C"/>
    <property type="match status" value="2"/>
</dbReference>
<evidence type="ECO:0000256" key="7">
    <source>
        <dbReference type="SAM" id="SignalP"/>
    </source>
</evidence>
<dbReference type="GO" id="GO:0009055">
    <property type="term" value="F:electron transfer activity"/>
    <property type="evidence" value="ECO:0007669"/>
    <property type="project" value="InterPro"/>
</dbReference>
<keyword evidence="10" id="KW-1185">Reference proteome</keyword>
<dbReference type="SUPFAM" id="SSF46626">
    <property type="entry name" value="Cytochrome c"/>
    <property type="match status" value="2"/>
</dbReference>
<dbReference type="Gene3D" id="1.10.760.10">
    <property type="entry name" value="Cytochrome c-like domain"/>
    <property type="match status" value="2"/>
</dbReference>
<keyword evidence="5 6" id="KW-0408">Iron</keyword>
<dbReference type="PROSITE" id="PS51007">
    <property type="entry name" value="CYTC"/>
    <property type="match status" value="2"/>
</dbReference>
<proteinExistence type="predicted"/>
<evidence type="ECO:0000256" key="5">
    <source>
        <dbReference type="ARBA" id="ARBA00023004"/>
    </source>
</evidence>
<keyword evidence="4" id="KW-0249">Electron transport</keyword>
<evidence type="ECO:0000313" key="9">
    <source>
        <dbReference type="EMBL" id="XBS20787.1"/>
    </source>
</evidence>
<keyword evidence="3 6" id="KW-0479">Metal-binding</keyword>
<evidence type="ECO:0000313" key="10">
    <source>
        <dbReference type="Proteomes" id="UP001225378"/>
    </source>
</evidence>
<organism evidence="9 10">
    <name type="scientific">Methylomarinum roseum</name>
    <dbReference type="NCBI Taxonomy" id="3067653"/>
    <lineage>
        <taxon>Bacteria</taxon>
        <taxon>Pseudomonadati</taxon>
        <taxon>Pseudomonadota</taxon>
        <taxon>Gammaproteobacteria</taxon>
        <taxon>Methylococcales</taxon>
        <taxon>Methylococcaceae</taxon>
        <taxon>Methylomarinum</taxon>
    </lineage>
</organism>
<reference evidence="9 10" key="1">
    <citation type="journal article" date="2024" name="Microbiology">
        <title>Methylomarinum rosea sp. nov., a novel halophilic methanotrophic bacterium from the hypersaline Lake Elton.</title>
        <authorList>
            <person name="Suleimanov R.Z."/>
            <person name="Oshkin I.Y."/>
            <person name="Danilova O.V."/>
            <person name="Suzina N.E."/>
            <person name="Dedysh S.N."/>
        </authorList>
    </citation>
    <scope>NUCLEOTIDE SEQUENCE [LARGE SCALE GENOMIC DNA]</scope>
    <source>
        <strain evidence="9 10">Ch1-1</strain>
    </source>
</reference>
<evidence type="ECO:0000256" key="4">
    <source>
        <dbReference type="ARBA" id="ARBA00022982"/>
    </source>
</evidence>
<dbReference type="GO" id="GO:0046872">
    <property type="term" value="F:metal ion binding"/>
    <property type="evidence" value="ECO:0007669"/>
    <property type="project" value="UniProtKB-KW"/>
</dbReference>
<feature type="chain" id="PRO_5043414442" evidence="7">
    <location>
        <begin position="26"/>
        <end position="189"/>
    </location>
</feature>
<dbReference type="GO" id="GO:0020037">
    <property type="term" value="F:heme binding"/>
    <property type="evidence" value="ECO:0007669"/>
    <property type="project" value="InterPro"/>
</dbReference>
<keyword evidence="1" id="KW-0813">Transport</keyword>
<dbReference type="InterPro" id="IPR036909">
    <property type="entry name" value="Cyt_c-like_dom_sf"/>
</dbReference>
<keyword evidence="7" id="KW-0732">Signal</keyword>
<accession>A0AAU7NUX3</accession>
<dbReference type="EMBL" id="CP157743">
    <property type="protein sequence ID" value="XBS20787.1"/>
    <property type="molecule type" value="Genomic_DNA"/>
</dbReference>
<evidence type="ECO:0000256" key="2">
    <source>
        <dbReference type="ARBA" id="ARBA00022617"/>
    </source>
</evidence>
<gene>
    <name evidence="9" type="ORF">Q9L42_001250</name>
</gene>
<feature type="signal peptide" evidence="7">
    <location>
        <begin position="1"/>
        <end position="25"/>
    </location>
</feature>
<dbReference type="InterPro" id="IPR009056">
    <property type="entry name" value="Cyt_c-like_dom"/>
</dbReference>
<name>A0AAU7NUX3_9GAMM</name>
<dbReference type="AlphaFoldDB" id="A0AAU7NUX3"/>